<organism evidence="1 2">
    <name type="scientific">Glonium stellatum</name>
    <dbReference type="NCBI Taxonomy" id="574774"/>
    <lineage>
        <taxon>Eukaryota</taxon>
        <taxon>Fungi</taxon>
        <taxon>Dikarya</taxon>
        <taxon>Ascomycota</taxon>
        <taxon>Pezizomycotina</taxon>
        <taxon>Dothideomycetes</taxon>
        <taxon>Pleosporomycetidae</taxon>
        <taxon>Gloniales</taxon>
        <taxon>Gloniaceae</taxon>
        <taxon>Glonium</taxon>
    </lineage>
</organism>
<evidence type="ECO:0000313" key="1">
    <source>
        <dbReference type="EMBL" id="OCL12574.1"/>
    </source>
</evidence>
<keyword evidence="2" id="KW-1185">Reference proteome</keyword>
<dbReference type="Proteomes" id="UP000250140">
    <property type="component" value="Unassembled WGS sequence"/>
</dbReference>
<gene>
    <name evidence="1" type="ORF">AOQ84DRAFT_148846</name>
</gene>
<accession>A0A8E2JXA3</accession>
<dbReference type="OrthoDB" id="3794090at2759"/>
<reference evidence="1 2" key="1">
    <citation type="journal article" date="2016" name="Nat. Commun.">
        <title>Ectomycorrhizal ecology is imprinted in the genome of the dominant symbiotic fungus Cenococcum geophilum.</title>
        <authorList>
            <consortium name="DOE Joint Genome Institute"/>
            <person name="Peter M."/>
            <person name="Kohler A."/>
            <person name="Ohm R.A."/>
            <person name="Kuo A."/>
            <person name="Krutzmann J."/>
            <person name="Morin E."/>
            <person name="Arend M."/>
            <person name="Barry K.W."/>
            <person name="Binder M."/>
            <person name="Choi C."/>
            <person name="Clum A."/>
            <person name="Copeland A."/>
            <person name="Grisel N."/>
            <person name="Haridas S."/>
            <person name="Kipfer T."/>
            <person name="LaButti K."/>
            <person name="Lindquist E."/>
            <person name="Lipzen A."/>
            <person name="Maire R."/>
            <person name="Meier B."/>
            <person name="Mihaltcheva S."/>
            <person name="Molinier V."/>
            <person name="Murat C."/>
            <person name="Poggeler S."/>
            <person name="Quandt C.A."/>
            <person name="Sperisen C."/>
            <person name="Tritt A."/>
            <person name="Tisserant E."/>
            <person name="Crous P.W."/>
            <person name="Henrissat B."/>
            <person name="Nehls U."/>
            <person name="Egli S."/>
            <person name="Spatafora J.W."/>
            <person name="Grigoriev I.V."/>
            <person name="Martin F.M."/>
        </authorList>
    </citation>
    <scope>NUCLEOTIDE SEQUENCE [LARGE SCALE GENOMIC DNA]</scope>
    <source>
        <strain evidence="1 2">CBS 207.34</strain>
    </source>
</reference>
<name>A0A8E2JXA3_9PEZI</name>
<dbReference type="AlphaFoldDB" id="A0A8E2JXA3"/>
<dbReference type="EMBL" id="KV748859">
    <property type="protein sequence ID" value="OCL12574.1"/>
    <property type="molecule type" value="Genomic_DNA"/>
</dbReference>
<evidence type="ECO:0000313" key="2">
    <source>
        <dbReference type="Proteomes" id="UP000250140"/>
    </source>
</evidence>
<proteinExistence type="predicted"/>
<protein>
    <submittedName>
        <fullName evidence="1">Uncharacterized protein</fullName>
    </submittedName>
</protein>
<sequence>MPLMPRLLVHDQIFHEWLLSGISDIRYLSLSLSPSPFSWGTTWTCCQNDCDRVNADSASNCGNTSCNHLRCAKCTVRTAIDTPFHFRNNFECGCYGFSSVPLDHWICCNCDGTSLVANNPEKCPVCEHYRCGHCITR</sequence>